<dbReference type="Proteomes" id="UP000439903">
    <property type="component" value="Unassembled WGS sequence"/>
</dbReference>
<reference evidence="2 3" key="1">
    <citation type="journal article" date="2019" name="Environ. Microbiol.">
        <title>At the nexus of three kingdoms: the genome of the mycorrhizal fungus Gigaspora margarita provides insights into plant, endobacterial and fungal interactions.</title>
        <authorList>
            <person name="Venice F."/>
            <person name="Ghignone S."/>
            <person name="Salvioli di Fossalunga A."/>
            <person name="Amselem J."/>
            <person name="Novero M."/>
            <person name="Xianan X."/>
            <person name="Sedzielewska Toro K."/>
            <person name="Morin E."/>
            <person name="Lipzen A."/>
            <person name="Grigoriev I.V."/>
            <person name="Henrissat B."/>
            <person name="Martin F.M."/>
            <person name="Bonfante P."/>
        </authorList>
    </citation>
    <scope>NUCLEOTIDE SEQUENCE [LARGE SCALE GENOMIC DNA]</scope>
    <source>
        <strain evidence="2 3">BEG34</strain>
    </source>
</reference>
<comment type="caution">
    <text evidence="2">The sequence shown here is derived from an EMBL/GenBank/DDBJ whole genome shotgun (WGS) entry which is preliminary data.</text>
</comment>
<feature type="region of interest" description="Disordered" evidence="1">
    <location>
        <begin position="109"/>
        <end position="137"/>
    </location>
</feature>
<dbReference type="EMBL" id="WTPW01000423">
    <property type="protein sequence ID" value="KAF0512560.1"/>
    <property type="molecule type" value="Genomic_DNA"/>
</dbReference>
<evidence type="ECO:0000256" key="1">
    <source>
        <dbReference type="SAM" id="MobiDB-lite"/>
    </source>
</evidence>
<feature type="compositionally biased region" description="Low complexity" evidence="1">
    <location>
        <begin position="125"/>
        <end position="136"/>
    </location>
</feature>
<proteinExistence type="predicted"/>
<evidence type="ECO:0000313" key="2">
    <source>
        <dbReference type="EMBL" id="KAF0512560.1"/>
    </source>
</evidence>
<protein>
    <submittedName>
        <fullName evidence="2">Uncharacterized protein</fullName>
    </submittedName>
</protein>
<gene>
    <name evidence="2" type="ORF">F8M41_017977</name>
</gene>
<dbReference type="AlphaFoldDB" id="A0A8H4ELQ5"/>
<accession>A0A8H4ELQ5</accession>
<name>A0A8H4ELQ5_GIGMA</name>
<organism evidence="2 3">
    <name type="scientific">Gigaspora margarita</name>
    <dbReference type="NCBI Taxonomy" id="4874"/>
    <lineage>
        <taxon>Eukaryota</taxon>
        <taxon>Fungi</taxon>
        <taxon>Fungi incertae sedis</taxon>
        <taxon>Mucoromycota</taxon>
        <taxon>Glomeromycotina</taxon>
        <taxon>Glomeromycetes</taxon>
        <taxon>Diversisporales</taxon>
        <taxon>Gigasporaceae</taxon>
        <taxon>Gigaspora</taxon>
    </lineage>
</organism>
<sequence length="181" mass="20786">MVADENIKEKTARSMIYKEMLRYLPNVTPRIDKIKLVTCSASNISRLTNIQIQNIINYVKDYENSKTIIKGNDQNHATEISNPVHDHTPGNDQDLKLLEVEVNISTEDIEDEDDKKVSSNDDNSDNNSNDEVSFNSNEDDEGSVVFLITMMKVITTIYRKLITLLAHINNRYFTFIDRLSQ</sequence>
<dbReference type="OrthoDB" id="2372071at2759"/>
<keyword evidence="3" id="KW-1185">Reference proteome</keyword>
<evidence type="ECO:0000313" key="3">
    <source>
        <dbReference type="Proteomes" id="UP000439903"/>
    </source>
</evidence>